<sequence length="656" mass="73174">MTETLIEGLYRAGEPIADTKAPTGPIGDKWEQRKFNARLVNPANRRKLNVIVVGTGLAGGAGAASLGEMGYNVKAFFYQDSARRAHSIAAQGGINAAKNYKNDNDSTYRLFYDTIKGGDYRSRETNVYRLAEVSANIIDQCVAQGVPFAREYGGLLDNRSFGGVQVSRTFYARGQTGQQLLIGAYQALMRQVKAGTVEAFPRHEMVELIVIDGRARGIVARDMVTGEIETHLADAVVLGTGGYGNVFFLSTNAMGCNATAIWRAHRKGAYFGNPCFTQIHPTCIPQHGSSQSKLTLMSESLRNDGRIWVPKKAEDCKKDPRDIPEEDRDYYLERIYPAFGNLVPRDIASRQAKNMCDEGRGVGPEIDGVARGVYLDFSDAINRMGKDVVSAKYGNLFDMYKQITGDDPYEVPMRIYPAVHYTMGGLWVDYDLQSSIPGLFVTGEANFSDHGANRLGASALMQGLADGYFVLPNTINDYLADGPFEKISEDHPEVVKVRQEVEKQIEFFVNNKGTRSVDSFHKELGHIMWEYCGMERSEEGLKKAIGMIRELRKDFWQNVRVPGDPDELNQSLEKAGRVADFFELGELMCIDALHRRESCGGHFRAESQTEEGEALRDDVNFAYVAAWEWGGEDGAPILHKEDLKYEFVEMKQRSYK</sequence>
<dbReference type="EC" id="1.3.5.1" evidence="4"/>
<name>A0A1H2LEP4_9ACTO</name>
<dbReference type="EMBL" id="LT629804">
    <property type="protein sequence ID" value="SDU79493.1"/>
    <property type="molecule type" value="Genomic_DNA"/>
</dbReference>
<gene>
    <name evidence="16" type="ORF">SAMN04489737_0895</name>
</gene>
<organism evidence="16 17">
    <name type="scientific">Arcanobacterium phocae</name>
    <dbReference type="NCBI Taxonomy" id="131112"/>
    <lineage>
        <taxon>Bacteria</taxon>
        <taxon>Bacillati</taxon>
        <taxon>Actinomycetota</taxon>
        <taxon>Actinomycetes</taxon>
        <taxon>Actinomycetales</taxon>
        <taxon>Actinomycetaceae</taxon>
        <taxon>Arcanobacterium</taxon>
    </lineage>
</organism>
<dbReference type="Gene3D" id="3.90.700.10">
    <property type="entry name" value="Succinate dehydrogenase/fumarate reductase flavoprotein, catalytic domain"/>
    <property type="match status" value="1"/>
</dbReference>
<dbReference type="Pfam" id="PF02910">
    <property type="entry name" value="Succ_DH_flav_C"/>
    <property type="match status" value="1"/>
</dbReference>
<keyword evidence="8" id="KW-0274">FAD</keyword>
<dbReference type="FunFam" id="1.20.58.100:FF:000003">
    <property type="entry name" value="Succinate dehydrogenase flavoprotein subunit"/>
    <property type="match status" value="1"/>
</dbReference>
<evidence type="ECO:0000259" key="14">
    <source>
        <dbReference type="Pfam" id="PF00890"/>
    </source>
</evidence>
<keyword evidence="7" id="KW-0285">Flavoprotein</keyword>
<evidence type="ECO:0000256" key="9">
    <source>
        <dbReference type="ARBA" id="ARBA00022982"/>
    </source>
</evidence>
<evidence type="ECO:0000256" key="7">
    <source>
        <dbReference type="ARBA" id="ARBA00022630"/>
    </source>
</evidence>
<comment type="subcellular location">
    <subcellularLocation>
        <location evidence="2">Cell membrane</location>
        <topology evidence="2">Peripheral membrane protein</topology>
        <orientation evidence="2">Cytoplasmic side</orientation>
    </subcellularLocation>
</comment>
<dbReference type="NCBIfam" id="NF005749">
    <property type="entry name" value="PRK07573.1"/>
    <property type="match status" value="1"/>
</dbReference>
<dbReference type="InterPro" id="IPR037099">
    <property type="entry name" value="Fum_R/Succ_DH_flav-like_C_sf"/>
</dbReference>
<evidence type="ECO:0000256" key="1">
    <source>
        <dbReference type="ARBA" id="ARBA00001974"/>
    </source>
</evidence>
<dbReference type="InterPro" id="IPR015939">
    <property type="entry name" value="Fum_Rdtase/Succ_DH_flav-like_C"/>
</dbReference>
<dbReference type="PANTHER" id="PTHR11632">
    <property type="entry name" value="SUCCINATE DEHYDROGENASE 2 FLAVOPROTEIN SUBUNIT"/>
    <property type="match status" value="1"/>
</dbReference>
<reference evidence="17" key="1">
    <citation type="submission" date="2016-10" db="EMBL/GenBank/DDBJ databases">
        <authorList>
            <person name="Varghese N."/>
            <person name="Submissions S."/>
        </authorList>
    </citation>
    <scope>NUCLEOTIDE SEQUENCE [LARGE SCALE GENOMIC DNA]</scope>
    <source>
        <strain evidence="17">DSM 10002</strain>
    </source>
</reference>
<dbReference type="OrthoDB" id="9805351at2"/>
<keyword evidence="17" id="KW-1185">Reference proteome</keyword>
<dbReference type="Gene3D" id="1.20.58.100">
    <property type="entry name" value="Fumarate reductase/succinate dehydrogenase flavoprotein-like, C-terminal domain"/>
    <property type="match status" value="1"/>
</dbReference>
<dbReference type="SUPFAM" id="SSF46977">
    <property type="entry name" value="Succinate dehydrogenase/fumarate reductase flavoprotein C-terminal domain"/>
    <property type="match status" value="1"/>
</dbReference>
<proteinExistence type="inferred from homology"/>
<dbReference type="GO" id="GO:0008177">
    <property type="term" value="F:succinate dehydrogenase (quinone) activity"/>
    <property type="evidence" value="ECO:0007669"/>
    <property type="project" value="UniProtKB-EC"/>
</dbReference>
<dbReference type="Proteomes" id="UP000214355">
    <property type="component" value="Chromosome I"/>
</dbReference>
<evidence type="ECO:0000256" key="10">
    <source>
        <dbReference type="ARBA" id="ARBA00023002"/>
    </source>
</evidence>
<dbReference type="FunFam" id="3.90.700.10:FF:000006">
    <property type="entry name" value="Succinate dehydrogenase flavoprotein subunit"/>
    <property type="match status" value="1"/>
</dbReference>
<dbReference type="InterPro" id="IPR011280">
    <property type="entry name" value="Succ_DH/Fum_Rdt_flav_su"/>
</dbReference>
<dbReference type="STRING" id="131112.SAMN04489737_0895"/>
<dbReference type="Pfam" id="PF00890">
    <property type="entry name" value="FAD_binding_2"/>
    <property type="match status" value="1"/>
</dbReference>
<dbReference type="PANTHER" id="PTHR11632:SF53">
    <property type="entry name" value="SUCCINATE DEHYDROGENASE FLAVOPROTEIN SUBUNIT"/>
    <property type="match status" value="1"/>
</dbReference>
<feature type="active site" description="Proton acceptor" evidence="13">
    <location>
        <position position="345"/>
    </location>
</feature>
<dbReference type="InterPro" id="IPR030664">
    <property type="entry name" value="SdhA/FrdA/AprA"/>
</dbReference>
<keyword evidence="6" id="KW-1003">Cell membrane</keyword>
<dbReference type="Gene3D" id="3.50.50.60">
    <property type="entry name" value="FAD/NAD(P)-binding domain"/>
    <property type="match status" value="1"/>
</dbReference>
<accession>A0A1H2LEP4</accession>
<dbReference type="GO" id="GO:0009055">
    <property type="term" value="F:electron transfer activity"/>
    <property type="evidence" value="ECO:0007669"/>
    <property type="project" value="TreeGrafter"/>
</dbReference>
<comment type="similarity">
    <text evidence="3">Belongs to the FAD-dependent oxidoreductase 2 family. FRD/SDH subfamily.</text>
</comment>
<evidence type="ECO:0000256" key="2">
    <source>
        <dbReference type="ARBA" id="ARBA00004413"/>
    </source>
</evidence>
<comment type="catalytic activity">
    <reaction evidence="12">
        <text>a quinone + succinate = fumarate + a quinol</text>
        <dbReference type="Rhea" id="RHEA:40523"/>
        <dbReference type="ChEBI" id="CHEBI:24646"/>
        <dbReference type="ChEBI" id="CHEBI:29806"/>
        <dbReference type="ChEBI" id="CHEBI:30031"/>
        <dbReference type="ChEBI" id="CHEBI:132124"/>
        <dbReference type="EC" id="1.3.5.1"/>
    </reaction>
</comment>
<feature type="domain" description="Fumarate reductase/succinate dehydrogenase flavoprotein-like C-terminal" evidence="15">
    <location>
        <begin position="521"/>
        <end position="655"/>
    </location>
</feature>
<dbReference type="SUPFAM" id="SSF51905">
    <property type="entry name" value="FAD/NAD(P)-binding domain"/>
    <property type="match status" value="1"/>
</dbReference>
<dbReference type="InterPro" id="IPR027477">
    <property type="entry name" value="Succ_DH/fumarate_Rdtase_cat_sf"/>
</dbReference>
<dbReference type="GO" id="GO:0033765">
    <property type="term" value="F:steroid dehydrogenase activity, acting on the CH-CH group of donors"/>
    <property type="evidence" value="ECO:0007669"/>
    <property type="project" value="UniProtKB-ARBA"/>
</dbReference>
<dbReference type="RefSeq" id="WP_091280339.1">
    <property type="nucleotide sequence ID" value="NZ_JABAPK010000007.1"/>
</dbReference>
<evidence type="ECO:0000256" key="11">
    <source>
        <dbReference type="ARBA" id="ARBA00023136"/>
    </source>
</evidence>
<evidence type="ECO:0000256" key="6">
    <source>
        <dbReference type="ARBA" id="ARBA00022475"/>
    </source>
</evidence>
<dbReference type="InterPro" id="IPR003953">
    <property type="entry name" value="FAD-dep_OxRdtase_2_FAD-bd"/>
</dbReference>
<dbReference type="GO" id="GO:0005886">
    <property type="term" value="C:plasma membrane"/>
    <property type="evidence" value="ECO:0007669"/>
    <property type="project" value="UniProtKB-SubCell"/>
</dbReference>
<comment type="cofactor">
    <cofactor evidence="1">
        <name>FAD</name>
        <dbReference type="ChEBI" id="CHEBI:57692"/>
    </cofactor>
</comment>
<dbReference type="AlphaFoldDB" id="A0A1H2LEP4"/>
<dbReference type="GeneID" id="65344633"/>
<evidence type="ECO:0000256" key="13">
    <source>
        <dbReference type="PIRSR" id="PIRSR630664-50"/>
    </source>
</evidence>
<evidence type="ECO:0000256" key="12">
    <source>
        <dbReference type="ARBA" id="ARBA00049220"/>
    </source>
</evidence>
<evidence type="ECO:0000256" key="4">
    <source>
        <dbReference type="ARBA" id="ARBA00012792"/>
    </source>
</evidence>
<keyword evidence="9" id="KW-0249">Electron transport</keyword>
<dbReference type="NCBIfam" id="TIGR01811">
    <property type="entry name" value="sdhA_Bsu"/>
    <property type="match status" value="1"/>
</dbReference>
<evidence type="ECO:0000259" key="15">
    <source>
        <dbReference type="Pfam" id="PF02910"/>
    </source>
</evidence>
<keyword evidence="11" id="KW-0472">Membrane</keyword>
<evidence type="ECO:0000313" key="17">
    <source>
        <dbReference type="Proteomes" id="UP000214355"/>
    </source>
</evidence>
<evidence type="ECO:0000256" key="3">
    <source>
        <dbReference type="ARBA" id="ARBA00008040"/>
    </source>
</evidence>
<dbReference type="InterPro" id="IPR036188">
    <property type="entry name" value="FAD/NAD-bd_sf"/>
</dbReference>
<dbReference type="SUPFAM" id="SSF56425">
    <property type="entry name" value="Succinate dehydrogenase/fumarate reductase flavoprotein, catalytic domain"/>
    <property type="match status" value="1"/>
</dbReference>
<evidence type="ECO:0000256" key="8">
    <source>
        <dbReference type="ARBA" id="ARBA00022827"/>
    </source>
</evidence>
<dbReference type="GO" id="GO:0050660">
    <property type="term" value="F:flavin adenine dinucleotide binding"/>
    <property type="evidence" value="ECO:0007669"/>
    <property type="project" value="TreeGrafter"/>
</dbReference>
<protein>
    <recommendedName>
        <fullName evidence="4">succinate dehydrogenase</fullName>
        <ecNumber evidence="4">1.3.5.1</ecNumber>
    </recommendedName>
</protein>
<evidence type="ECO:0000256" key="5">
    <source>
        <dbReference type="ARBA" id="ARBA00022448"/>
    </source>
</evidence>
<evidence type="ECO:0000313" key="16">
    <source>
        <dbReference type="EMBL" id="SDU79493.1"/>
    </source>
</evidence>
<feature type="domain" description="FAD-dependent oxidoreductase 2 FAD-binding" evidence="14">
    <location>
        <begin position="50"/>
        <end position="460"/>
    </location>
</feature>
<keyword evidence="5" id="KW-0813">Transport</keyword>
<dbReference type="GO" id="GO:0009061">
    <property type="term" value="P:anaerobic respiration"/>
    <property type="evidence" value="ECO:0007669"/>
    <property type="project" value="TreeGrafter"/>
</dbReference>
<keyword evidence="10" id="KW-0560">Oxidoreductase</keyword>
<dbReference type="FunFam" id="3.50.50.60:FF:000009">
    <property type="entry name" value="Succinate dehydrogenase flavoprotein subunit"/>
    <property type="match status" value="1"/>
</dbReference>